<dbReference type="GeneID" id="17319459"/>
<feature type="region of interest" description="Disordered" evidence="8">
    <location>
        <begin position="170"/>
        <end position="228"/>
    </location>
</feature>
<dbReference type="InterPro" id="IPR016135">
    <property type="entry name" value="UBQ-conjugating_enzyme/RWD"/>
</dbReference>
<dbReference type="InterPro" id="IPR023313">
    <property type="entry name" value="UBQ-conjugating_AS"/>
</dbReference>
<keyword evidence="5 7" id="KW-0067">ATP-binding</keyword>
<feature type="domain" description="UBC core" evidence="9">
    <location>
        <begin position="5"/>
        <end position="158"/>
    </location>
</feature>
<dbReference type="FunFam" id="3.10.110.10:FF:000041">
    <property type="entry name" value="Ubiquitin-conjugating enzyme E2 T"/>
    <property type="match status" value="1"/>
</dbReference>
<dbReference type="RefSeq" id="XP_005711743.1">
    <property type="nucleotide sequence ID" value="XM_005711686.1"/>
</dbReference>
<accession>R7Q2H8</accession>
<dbReference type="STRING" id="2769.R7Q2H8"/>
<dbReference type="Pfam" id="PF00179">
    <property type="entry name" value="UQ_con"/>
    <property type="match status" value="1"/>
</dbReference>
<reference evidence="11" key="1">
    <citation type="journal article" date="2013" name="Proc. Natl. Acad. Sci. U.S.A.">
        <title>Genome structure and metabolic features in the red seaweed Chondrus crispus shed light on evolution of the Archaeplastida.</title>
        <authorList>
            <person name="Collen J."/>
            <person name="Porcel B."/>
            <person name="Carre W."/>
            <person name="Ball S.G."/>
            <person name="Chaparro C."/>
            <person name="Tonon T."/>
            <person name="Barbeyron T."/>
            <person name="Michel G."/>
            <person name="Noel B."/>
            <person name="Valentin K."/>
            <person name="Elias M."/>
            <person name="Artiguenave F."/>
            <person name="Arun A."/>
            <person name="Aury J.M."/>
            <person name="Barbosa-Neto J.F."/>
            <person name="Bothwell J.H."/>
            <person name="Bouget F.Y."/>
            <person name="Brillet L."/>
            <person name="Cabello-Hurtado F."/>
            <person name="Capella-Gutierrez S."/>
            <person name="Charrier B."/>
            <person name="Cladiere L."/>
            <person name="Cock J.M."/>
            <person name="Coelho S.M."/>
            <person name="Colleoni C."/>
            <person name="Czjzek M."/>
            <person name="Da Silva C."/>
            <person name="Delage L."/>
            <person name="Denoeud F."/>
            <person name="Deschamps P."/>
            <person name="Dittami S.M."/>
            <person name="Gabaldon T."/>
            <person name="Gachon C.M."/>
            <person name="Groisillier A."/>
            <person name="Herve C."/>
            <person name="Jabbari K."/>
            <person name="Katinka M."/>
            <person name="Kloareg B."/>
            <person name="Kowalczyk N."/>
            <person name="Labadie K."/>
            <person name="Leblanc C."/>
            <person name="Lopez P.J."/>
            <person name="McLachlan D.H."/>
            <person name="Meslet-Cladiere L."/>
            <person name="Moustafa A."/>
            <person name="Nehr Z."/>
            <person name="Nyvall Collen P."/>
            <person name="Panaud O."/>
            <person name="Partensky F."/>
            <person name="Poulain J."/>
            <person name="Rensing S.A."/>
            <person name="Rousvoal S."/>
            <person name="Samson G."/>
            <person name="Symeonidi A."/>
            <person name="Weissenbach J."/>
            <person name="Zambounis A."/>
            <person name="Wincker P."/>
            <person name="Boyen C."/>
        </authorList>
    </citation>
    <scope>NUCLEOTIDE SEQUENCE [LARGE SCALE GENOMIC DNA]</scope>
    <source>
        <strain evidence="11">cv. Stackhouse</strain>
    </source>
</reference>
<evidence type="ECO:0000256" key="8">
    <source>
        <dbReference type="SAM" id="MobiDB-lite"/>
    </source>
</evidence>
<comment type="similarity">
    <text evidence="7">Belongs to the ubiquitin-conjugating enzyme family.</text>
</comment>
<keyword evidence="11" id="KW-1185">Reference proteome</keyword>
<dbReference type="GO" id="GO:0005524">
    <property type="term" value="F:ATP binding"/>
    <property type="evidence" value="ECO:0007669"/>
    <property type="project" value="UniProtKB-UniRule"/>
</dbReference>
<evidence type="ECO:0000256" key="6">
    <source>
        <dbReference type="PROSITE-ProRule" id="PRU10133"/>
    </source>
</evidence>
<dbReference type="PROSITE" id="PS00183">
    <property type="entry name" value="UBC_1"/>
    <property type="match status" value="1"/>
</dbReference>
<evidence type="ECO:0000256" key="7">
    <source>
        <dbReference type="RuleBase" id="RU362109"/>
    </source>
</evidence>
<dbReference type="EMBL" id="HG001459">
    <property type="protein sequence ID" value="CDF32078.1"/>
    <property type="molecule type" value="Genomic_DNA"/>
</dbReference>
<name>R7Q2H8_CHOCR</name>
<dbReference type="SMART" id="SM00212">
    <property type="entry name" value="UBCc"/>
    <property type="match status" value="1"/>
</dbReference>
<dbReference type="PANTHER" id="PTHR24067">
    <property type="entry name" value="UBIQUITIN-CONJUGATING ENZYME E2"/>
    <property type="match status" value="1"/>
</dbReference>
<feature type="active site" description="Glycyl thioester intermediate" evidence="6">
    <location>
        <position position="92"/>
    </location>
</feature>
<protein>
    <recommendedName>
        <fullName evidence="1">E2 ubiquitin-conjugating enzyme</fullName>
        <ecNumber evidence="1">2.3.2.23</ecNumber>
    </recommendedName>
</protein>
<dbReference type="InterPro" id="IPR000608">
    <property type="entry name" value="UBC"/>
</dbReference>
<dbReference type="PROSITE" id="PS50127">
    <property type="entry name" value="UBC_2"/>
    <property type="match status" value="1"/>
</dbReference>
<evidence type="ECO:0000313" key="10">
    <source>
        <dbReference type="EMBL" id="CDF32078.1"/>
    </source>
</evidence>
<sequence length="228" mass="25375">MNRGMANRRMKRELELLSRGGAAPGIAAWPRDEGNRLDVLDAEIRGASDTPYEGGIFRLEVVIPAEYPLKPPRVRFMTKIYHPNIDSQGRICLDSLNMPPKGAWKPSLNVSTLLTTIQALMSEPNGDDGLMVEITEEFRRRPEVFRNKARECTRKYACGEVAVRGMSLDGDKADVVSGDTEEPDVAENREGESGDAENQDEDEIRPVKGALSEEGAVTSRLRKKPRYS</sequence>
<evidence type="ECO:0000259" key="9">
    <source>
        <dbReference type="PROSITE" id="PS50127"/>
    </source>
</evidence>
<gene>
    <name evidence="10" type="ORF">CHC_T00001326001</name>
</gene>
<dbReference type="Gene3D" id="3.10.110.10">
    <property type="entry name" value="Ubiquitin Conjugating Enzyme"/>
    <property type="match status" value="1"/>
</dbReference>
<dbReference type="GO" id="GO:0061631">
    <property type="term" value="F:ubiquitin conjugating enzyme activity"/>
    <property type="evidence" value="ECO:0007669"/>
    <property type="project" value="UniProtKB-EC"/>
</dbReference>
<proteinExistence type="inferred from homology"/>
<dbReference type="InterPro" id="IPR050113">
    <property type="entry name" value="Ub_conjugating_enzyme"/>
</dbReference>
<feature type="compositionally biased region" description="Acidic residues" evidence="8">
    <location>
        <begin position="193"/>
        <end position="203"/>
    </location>
</feature>
<evidence type="ECO:0000256" key="1">
    <source>
        <dbReference type="ARBA" id="ARBA00012486"/>
    </source>
</evidence>
<dbReference type="SUPFAM" id="SSF54495">
    <property type="entry name" value="UBC-like"/>
    <property type="match status" value="1"/>
</dbReference>
<dbReference type="Gramene" id="CDF32078">
    <property type="protein sequence ID" value="CDF32078"/>
    <property type="gene ID" value="CHC_T00001326001"/>
</dbReference>
<keyword evidence="3 7" id="KW-0547">Nucleotide-binding</keyword>
<evidence type="ECO:0000256" key="3">
    <source>
        <dbReference type="ARBA" id="ARBA00022741"/>
    </source>
</evidence>
<dbReference type="EC" id="2.3.2.23" evidence="1"/>
<evidence type="ECO:0000313" key="11">
    <source>
        <dbReference type="Proteomes" id="UP000012073"/>
    </source>
</evidence>
<dbReference type="AlphaFoldDB" id="R7Q2H8"/>
<dbReference type="OrthoDB" id="9978460at2759"/>
<dbReference type="CDD" id="cd23805">
    <property type="entry name" value="UBCc_UBE2T"/>
    <property type="match status" value="1"/>
</dbReference>
<organism evidence="10 11">
    <name type="scientific">Chondrus crispus</name>
    <name type="common">Carrageen Irish moss</name>
    <name type="synonym">Polymorpha crispa</name>
    <dbReference type="NCBI Taxonomy" id="2769"/>
    <lineage>
        <taxon>Eukaryota</taxon>
        <taxon>Rhodophyta</taxon>
        <taxon>Florideophyceae</taxon>
        <taxon>Rhodymeniophycidae</taxon>
        <taxon>Gigartinales</taxon>
        <taxon>Gigartinaceae</taxon>
        <taxon>Chondrus</taxon>
    </lineage>
</organism>
<keyword evidence="2" id="KW-0808">Transferase</keyword>
<evidence type="ECO:0000256" key="4">
    <source>
        <dbReference type="ARBA" id="ARBA00022786"/>
    </source>
</evidence>
<dbReference type="PhylomeDB" id="R7Q2H8"/>
<dbReference type="Proteomes" id="UP000012073">
    <property type="component" value="Unassembled WGS sequence"/>
</dbReference>
<evidence type="ECO:0000256" key="5">
    <source>
        <dbReference type="ARBA" id="ARBA00022840"/>
    </source>
</evidence>
<dbReference type="OMA" id="GVEKKFC"/>
<dbReference type="KEGG" id="ccp:CHC_T00001326001"/>
<evidence type="ECO:0000256" key="2">
    <source>
        <dbReference type="ARBA" id="ARBA00022679"/>
    </source>
</evidence>
<keyword evidence="4 7" id="KW-0833">Ubl conjugation pathway</keyword>